<dbReference type="OMA" id="ILEEFAC"/>
<dbReference type="OrthoDB" id="2752093at2759"/>
<evidence type="ECO:0000313" key="1">
    <source>
        <dbReference type="EMBL" id="OJT12812.1"/>
    </source>
</evidence>
<protein>
    <submittedName>
        <fullName evidence="1">Uncharacterized protein</fullName>
    </submittedName>
</protein>
<proteinExistence type="predicted"/>
<dbReference type="AlphaFoldDB" id="A0A1M2VZ72"/>
<gene>
    <name evidence="1" type="ORF">TRAPUB_10647</name>
</gene>
<reference evidence="1 2" key="1">
    <citation type="submission" date="2016-10" db="EMBL/GenBank/DDBJ databases">
        <title>Genome sequence of the basidiomycete white-rot fungus Trametes pubescens.</title>
        <authorList>
            <person name="Makela M.R."/>
            <person name="Granchi Z."/>
            <person name="Peng M."/>
            <person name="De Vries R.P."/>
            <person name="Grigoriev I."/>
            <person name="Riley R."/>
            <person name="Hilden K."/>
        </authorList>
    </citation>
    <scope>NUCLEOTIDE SEQUENCE [LARGE SCALE GENOMIC DNA]</scope>
    <source>
        <strain evidence="1 2">FBCC735</strain>
    </source>
</reference>
<comment type="caution">
    <text evidence="1">The sequence shown here is derived from an EMBL/GenBank/DDBJ whole genome shotgun (WGS) entry which is preliminary data.</text>
</comment>
<name>A0A1M2VZ72_TRAPU</name>
<organism evidence="1 2">
    <name type="scientific">Trametes pubescens</name>
    <name type="common">White-rot fungus</name>
    <dbReference type="NCBI Taxonomy" id="154538"/>
    <lineage>
        <taxon>Eukaryota</taxon>
        <taxon>Fungi</taxon>
        <taxon>Dikarya</taxon>
        <taxon>Basidiomycota</taxon>
        <taxon>Agaricomycotina</taxon>
        <taxon>Agaricomycetes</taxon>
        <taxon>Polyporales</taxon>
        <taxon>Polyporaceae</taxon>
        <taxon>Trametes</taxon>
    </lineage>
</organism>
<dbReference type="Proteomes" id="UP000184267">
    <property type="component" value="Unassembled WGS sequence"/>
</dbReference>
<keyword evidence="2" id="KW-1185">Reference proteome</keyword>
<sequence>MSTLARQYNLDGHYGAFQPLAEDESTHTWPPVAEAFPAAQPEEEDDDIDLYYFSTDSDSSMGDISGEASVHDNVEVEEEIMPGGWPAAIESRISSPTPWKPSLVRPQSIIVDGLRITVTLPEDESCDYEDGHCLVGSDSAASFFTAAESIIDDIHLLSASPTSDFLHVPIPVLAPSPSVLFILEEFACSPPLPALSFDDDGEANLMAMSSSPSVGLLKPTKNDLLVPGVVPSPEFASNFAQARFPELVCPSFLAPIPASPSHYPWFDSLLDQYLSDEEFADGPVQDEAYQFYGASTQVHGDEQVPDYNAIVTSDSQESPRVSFEDLWQGVRAGTFTEAQPAPGPRAWPQCGPALEVDFGEACAKICATVSAYDLLGLYTPSEPEPMSVLPPAYLAEGALLCAEDEEYYRTPSAIDLTGAGPHPDERLAKAARETFWQMWTRPSGEDLALFFKRNSDAPSGLHIFVEENAHRTPLPGSKNDSRLIQPLDRPFGAREQVKQEHRDAFLELWKESLKQAYL</sequence>
<evidence type="ECO:0000313" key="2">
    <source>
        <dbReference type="Proteomes" id="UP000184267"/>
    </source>
</evidence>
<accession>A0A1M2VZ72</accession>
<dbReference type="EMBL" id="MNAD01000447">
    <property type="protein sequence ID" value="OJT12812.1"/>
    <property type="molecule type" value="Genomic_DNA"/>
</dbReference>